<comment type="subcellular location">
    <subcellularLocation>
        <location evidence="1">Cell membrane</location>
        <topology evidence="1">Multi-pass membrane protein</topology>
    </subcellularLocation>
</comment>
<proteinExistence type="predicted"/>
<evidence type="ECO:0000256" key="1">
    <source>
        <dbReference type="ARBA" id="ARBA00004651"/>
    </source>
</evidence>
<dbReference type="PROSITE" id="PS50850">
    <property type="entry name" value="MFS"/>
    <property type="match status" value="1"/>
</dbReference>
<feature type="transmembrane region" description="Helical" evidence="5">
    <location>
        <begin position="319"/>
        <end position="337"/>
    </location>
</feature>
<dbReference type="SUPFAM" id="SSF103473">
    <property type="entry name" value="MFS general substrate transporter"/>
    <property type="match status" value="1"/>
</dbReference>
<gene>
    <name evidence="7" type="ORF">LPT13_02800</name>
</gene>
<protein>
    <submittedName>
        <fullName evidence="7">MFS transporter</fullName>
    </submittedName>
</protein>
<evidence type="ECO:0000256" key="3">
    <source>
        <dbReference type="ARBA" id="ARBA00022989"/>
    </source>
</evidence>
<feature type="transmembrane region" description="Helical" evidence="5">
    <location>
        <begin position="136"/>
        <end position="154"/>
    </location>
</feature>
<sequence>MEEPKRLWNRRFVQLLLIEAMLQMGGFLTRPIISNYAIELGAAVPVAGFLAGMLATAALVIRPVSGAISDKLSKKTLLTVSCGLFAAGAFGCALVRSVFWMGVFLALQGFAFAFKSAIIISLVPLVVPKRYTGSGVGWMGLAYTVAIALGPAIGSQVGAAVGYPASFALSGVMLAVALVLAALFKAPPEAAGHDLGGEPTAAPEAAGAATAGDDPLLAGAEAVEVEETALEGGPAAPAPPARRGRFSLRTIFYLPVIPLAVVGGTLMVSQGITSSFILLAGEMRGIEAVSLYFVFYSIANLGARPLAGRASDAWGVRRVAPPMMVVAVLGMLALAFVPSVAGVAAGGVCMGLGQGSAYAAIQAESVRGVPADQLGRSANTYFIGPDLGMGLGPVFGGWVLQSWGPAAMFVFNAATILLALALFLALGPLKRRVKSPLFGNEG</sequence>
<dbReference type="PANTHER" id="PTHR23531:SF1">
    <property type="entry name" value="QUINOLENE RESISTANCE PROTEIN NORA"/>
    <property type="match status" value="1"/>
</dbReference>
<feature type="transmembrane region" description="Helical" evidence="5">
    <location>
        <begin position="289"/>
        <end position="307"/>
    </location>
</feature>
<dbReference type="InterPro" id="IPR036259">
    <property type="entry name" value="MFS_trans_sf"/>
</dbReference>
<dbReference type="EMBL" id="JAJMLW010000001">
    <property type="protein sequence ID" value="MCI2241282.1"/>
    <property type="molecule type" value="Genomic_DNA"/>
</dbReference>
<feature type="transmembrane region" description="Helical" evidence="5">
    <location>
        <begin position="12"/>
        <end position="33"/>
    </location>
</feature>
<dbReference type="InterPro" id="IPR052714">
    <property type="entry name" value="MFS_Exporter"/>
</dbReference>
<keyword evidence="2 5" id="KW-0812">Transmembrane</keyword>
<keyword evidence="3 5" id="KW-1133">Transmembrane helix</keyword>
<comment type="caution">
    <text evidence="7">The sequence shown here is derived from an EMBL/GenBank/DDBJ whole genome shotgun (WGS) entry which is preliminary data.</text>
</comment>
<dbReference type="Proteomes" id="UP001430755">
    <property type="component" value="Unassembled WGS sequence"/>
</dbReference>
<feature type="transmembrane region" description="Helical" evidence="5">
    <location>
        <begin position="105"/>
        <end position="127"/>
    </location>
</feature>
<feature type="domain" description="Major facilitator superfamily (MFS) profile" evidence="6">
    <location>
        <begin position="1"/>
        <end position="431"/>
    </location>
</feature>
<dbReference type="Pfam" id="PF07690">
    <property type="entry name" value="MFS_1"/>
    <property type="match status" value="1"/>
</dbReference>
<feature type="transmembrane region" description="Helical" evidence="5">
    <location>
        <begin position="160"/>
        <end position="184"/>
    </location>
</feature>
<evidence type="ECO:0000256" key="2">
    <source>
        <dbReference type="ARBA" id="ARBA00022692"/>
    </source>
</evidence>
<evidence type="ECO:0000256" key="5">
    <source>
        <dbReference type="SAM" id="Phobius"/>
    </source>
</evidence>
<feature type="transmembrane region" description="Helical" evidence="5">
    <location>
        <begin position="76"/>
        <end position="99"/>
    </location>
</feature>
<keyword evidence="8" id="KW-1185">Reference proteome</keyword>
<evidence type="ECO:0000313" key="8">
    <source>
        <dbReference type="Proteomes" id="UP001430755"/>
    </source>
</evidence>
<evidence type="ECO:0000259" key="6">
    <source>
        <dbReference type="PROSITE" id="PS50850"/>
    </source>
</evidence>
<evidence type="ECO:0000313" key="7">
    <source>
        <dbReference type="EMBL" id="MCI2241282.1"/>
    </source>
</evidence>
<organism evidence="7 8">
    <name type="scientific">Adlercreutzia faecimuris</name>
    <dbReference type="NCBI Taxonomy" id="2897341"/>
    <lineage>
        <taxon>Bacteria</taxon>
        <taxon>Bacillati</taxon>
        <taxon>Actinomycetota</taxon>
        <taxon>Coriobacteriia</taxon>
        <taxon>Eggerthellales</taxon>
        <taxon>Eggerthellaceae</taxon>
        <taxon>Adlercreutzia</taxon>
    </lineage>
</organism>
<reference evidence="7" key="1">
    <citation type="submission" date="2021-11" db="EMBL/GenBank/DDBJ databases">
        <title>A Novel Adlercreutzia Species, isolated from a Allomyrina dichotoma larva feces.</title>
        <authorList>
            <person name="Suh M.K."/>
        </authorList>
    </citation>
    <scope>NUCLEOTIDE SEQUENCE</scope>
    <source>
        <strain evidence="7">JBNU-10</strain>
    </source>
</reference>
<dbReference type="PANTHER" id="PTHR23531">
    <property type="entry name" value="QUINOLENE RESISTANCE PROTEIN NORA"/>
    <property type="match status" value="1"/>
</dbReference>
<dbReference type="InterPro" id="IPR011701">
    <property type="entry name" value="MFS"/>
</dbReference>
<evidence type="ECO:0000256" key="4">
    <source>
        <dbReference type="ARBA" id="ARBA00023136"/>
    </source>
</evidence>
<dbReference type="RefSeq" id="WP_242163289.1">
    <property type="nucleotide sequence ID" value="NZ_JAJMLW010000001.1"/>
</dbReference>
<accession>A0ABS9WG35</accession>
<feature type="transmembrane region" description="Helical" evidence="5">
    <location>
        <begin position="251"/>
        <end position="269"/>
    </location>
</feature>
<name>A0ABS9WG35_9ACTN</name>
<feature type="transmembrane region" description="Helical" evidence="5">
    <location>
        <begin position="406"/>
        <end position="426"/>
    </location>
</feature>
<dbReference type="InterPro" id="IPR020846">
    <property type="entry name" value="MFS_dom"/>
</dbReference>
<feature type="transmembrane region" description="Helical" evidence="5">
    <location>
        <begin position="45"/>
        <end position="64"/>
    </location>
</feature>
<keyword evidence="4 5" id="KW-0472">Membrane</keyword>
<dbReference type="Gene3D" id="1.20.1250.20">
    <property type="entry name" value="MFS general substrate transporter like domains"/>
    <property type="match status" value="2"/>
</dbReference>